<feature type="region of interest" description="Disordered" evidence="1">
    <location>
        <begin position="112"/>
        <end position="304"/>
    </location>
</feature>
<gene>
    <name evidence="2" type="ORF">PVAP13_2NG197700</name>
</gene>
<keyword evidence="3" id="KW-1185">Reference proteome</keyword>
<protein>
    <submittedName>
        <fullName evidence="2">Uncharacterized protein</fullName>
    </submittedName>
</protein>
<proteinExistence type="predicted"/>
<feature type="compositionally biased region" description="Low complexity" evidence="1">
    <location>
        <begin position="135"/>
        <end position="156"/>
    </location>
</feature>
<feature type="compositionally biased region" description="Low complexity" evidence="1">
    <location>
        <begin position="20"/>
        <end position="36"/>
    </location>
</feature>
<reference evidence="2" key="1">
    <citation type="submission" date="2020-05" db="EMBL/GenBank/DDBJ databases">
        <title>WGS assembly of Panicum virgatum.</title>
        <authorList>
            <person name="Lovell J.T."/>
            <person name="Jenkins J."/>
            <person name="Shu S."/>
            <person name="Juenger T.E."/>
            <person name="Schmutz J."/>
        </authorList>
    </citation>
    <scope>NUCLEOTIDE SEQUENCE</scope>
    <source>
        <strain evidence="2">AP13</strain>
    </source>
</reference>
<feature type="compositionally biased region" description="Basic and acidic residues" evidence="1">
    <location>
        <begin position="114"/>
        <end position="126"/>
    </location>
</feature>
<feature type="region of interest" description="Disordered" evidence="1">
    <location>
        <begin position="1"/>
        <end position="96"/>
    </location>
</feature>
<name>A0A8T0VIN1_PANVG</name>
<dbReference type="EMBL" id="CM029040">
    <property type="protein sequence ID" value="KAG2634327.1"/>
    <property type="molecule type" value="Genomic_DNA"/>
</dbReference>
<feature type="compositionally biased region" description="Polar residues" evidence="1">
    <location>
        <begin position="264"/>
        <end position="281"/>
    </location>
</feature>
<dbReference type="AlphaFoldDB" id="A0A8T0VIN1"/>
<evidence type="ECO:0000256" key="1">
    <source>
        <dbReference type="SAM" id="MobiDB-lite"/>
    </source>
</evidence>
<feature type="compositionally biased region" description="Polar residues" evidence="1">
    <location>
        <begin position="10"/>
        <end position="19"/>
    </location>
</feature>
<comment type="caution">
    <text evidence="2">The sequence shown here is derived from an EMBL/GenBank/DDBJ whole genome shotgun (WGS) entry which is preliminary data.</text>
</comment>
<feature type="compositionally biased region" description="Polar residues" evidence="1">
    <location>
        <begin position="292"/>
        <end position="304"/>
    </location>
</feature>
<sequence>MDQQDRRTPPRTSSKSNPHAATSGGSSSAMMLGLSSPATSPHRRRFSPSLYPAPAPLSPGRLASGSGSALRFGQIPIPPSSPGGRQRGTHALPTPFLSELASIRRMGASLFGDLDARPTSHRDAGATRRALHGHQQPQPQQQEWPSSTPTMSPLPSNRFSGFPASAFWPQQRRQVQCQSPSSSSGIPPPPALLQQQTTNHPSSSSTDLLAPLPSGTGIFSGLAPPPSPSSKSSFTDLTPLPGDELTTMFGSSSSLSSAHMAPGTVSQTMTMFSHAQSSSDSELLPFPPSLEMQPQDQQTPSWQWQSSGNYGVTCSEFEAPILDVAVAVAPRFQIKEEPMDAAPCIQLQPELISLDDEDDDGLSALLQSFQSPSEPASFHSLEPTSLLEDSSRLLQLGGSGSRLDLSSSDGPSVWSTADTSGEDWAGIPALAGMFHQMSIGGGTMSTGQGWPATPAAPEGGQYCMFDDNSGSSTWPVMPSCASMFDQVTIGGGSMSGMGQGWPETPAAADDAGVCVFDNSGSSTNPWPEMPSFATSMLDQVTIGGGSMSQGWPETPAPAAAAASNYAMFDIDITAGGSSSSSSGAWASKPWNISSSSMENSTPVPKLILGGMEKSRLPRQLPSRAAVASSSMSRRGTYGDLFSAAEMEIINRDKRLKEIVNTDPKRVKKYVYL</sequence>
<dbReference type="Proteomes" id="UP000823388">
    <property type="component" value="Chromosome 2N"/>
</dbReference>
<organism evidence="2 3">
    <name type="scientific">Panicum virgatum</name>
    <name type="common">Blackwell switchgrass</name>
    <dbReference type="NCBI Taxonomy" id="38727"/>
    <lineage>
        <taxon>Eukaryota</taxon>
        <taxon>Viridiplantae</taxon>
        <taxon>Streptophyta</taxon>
        <taxon>Embryophyta</taxon>
        <taxon>Tracheophyta</taxon>
        <taxon>Spermatophyta</taxon>
        <taxon>Magnoliopsida</taxon>
        <taxon>Liliopsida</taxon>
        <taxon>Poales</taxon>
        <taxon>Poaceae</taxon>
        <taxon>PACMAD clade</taxon>
        <taxon>Panicoideae</taxon>
        <taxon>Panicodae</taxon>
        <taxon>Paniceae</taxon>
        <taxon>Panicinae</taxon>
        <taxon>Panicum</taxon>
        <taxon>Panicum sect. Hiantes</taxon>
    </lineage>
</organism>
<evidence type="ECO:0000313" key="3">
    <source>
        <dbReference type="Proteomes" id="UP000823388"/>
    </source>
</evidence>
<accession>A0A8T0VIN1</accession>
<feature type="compositionally biased region" description="Polar residues" evidence="1">
    <location>
        <begin position="193"/>
        <end position="207"/>
    </location>
</feature>
<feature type="compositionally biased region" description="Low complexity" evidence="1">
    <location>
        <begin position="169"/>
        <end position="185"/>
    </location>
</feature>
<evidence type="ECO:0000313" key="2">
    <source>
        <dbReference type="EMBL" id="KAG2634327.1"/>
    </source>
</evidence>
<feature type="compositionally biased region" description="Low complexity" evidence="1">
    <location>
        <begin position="400"/>
        <end position="410"/>
    </location>
</feature>
<feature type="region of interest" description="Disordered" evidence="1">
    <location>
        <begin position="400"/>
        <end position="420"/>
    </location>
</feature>